<dbReference type="PANTHER" id="PTHR35370:SF1">
    <property type="entry name" value="TYPE VI SECRETION SYSTEM COMPONENT TSSF1"/>
    <property type="match status" value="1"/>
</dbReference>
<evidence type="ECO:0000313" key="1">
    <source>
        <dbReference type="EMBL" id="SFK61445.1"/>
    </source>
</evidence>
<protein>
    <submittedName>
        <fullName evidence="1">Type VI secretion system protein ImpG</fullName>
    </submittedName>
</protein>
<dbReference type="EMBL" id="FOSK01000007">
    <property type="protein sequence ID" value="SFK61445.1"/>
    <property type="molecule type" value="Genomic_DNA"/>
</dbReference>
<sequence length="625" mass="69915">MKPWLLPYYNRELQHIRESASEFAEAYPKVAGRLGLSGFDCADPYVERLLEGFAFLTARVQYKLDAQFPQFTQHLLEMVYPHFLAPVPSMLIASLEPDMTQGSLKDGYVIPRGTQLRSRKSARGATPCIYNTAHETTLWPITIEAIDYLASPSELAAQKVEVKNGAKAGLRIRLKTVGNIPFNELALDELPLYLRGGGSQPVKLYEQIIGNCTGVAIRPTSLPTPWEISLSSEIVNTRGYGDEDALLPYGPQSFSGYRLLQEYFAFPHRFLFVELTNLQPAVRQCETDEMDVFLLFDRIDKDLERAVDRANISLFCTPAINLFSTRLDRLHINDKRSDHHVVPDRSKPLDYEIYQLQEVEGFSSQGDAPQIFKPFYSLSSTQDLQSEGAYYTVNRKQRLATAKRQMTGGRSNYLGTEIFISLVDAKDAPYNLALNQLGIRALCTNRDLPLMIPIGAGKSDFSLPEGGPVEAVKCIDGPSRPRPSNIFGETAWRFINHLSLNYLSIADNNDTDGAQALRSILHLYAPLGDSSTTQQIDGVRSIKSTRAVRRLPGQGLSSVARGLELNITLDEAAFEGTGVFLLGAVLNEFFARYVSINSFTETVIRSNVRGEVMRWPCQIGRRHRL</sequence>
<accession>A0A1I4AY67</accession>
<dbReference type="RefSeq" id="WP_093520301.1">
    <property type="nucleotide sequence ID" value="NZ_FOSK01000007.1"/>
</dbReference>
<evidence type="ECO:0000313" key="2">
    <source>
        <dbReference type="Proteomes" id="UP000199598"/>
    </source>
</evidence>
<comment type="caution">
    <text evidence="1">The sequence shown here is derived from an EMBL/GenBank/DDBJ whole genome shotgun (WGS) entry which is preliminary data.</text>
</comment>
<name>A0A1I4AY67_9HYPH</name>
<gene>
    <name evidence="1" type="ORF">SAMN04488518_10713</name>
</gene>
<dbReference type="Proteomes" id="UP000199598">
    <property type="component" value="Unassembled WGS sequence"/>
</dbReference>
<reference evidence="1 2" key="1">
    <citation type="submission" date="2016-10" db="EMBL/GenBank/DDBJ databases">
        <authorList>
            <person name="Varghese N."/>
            <person name="Submissions S."/>
        </authorList>
    </citation>
    <scope>NUCLEOTIDE SEQUENCE [LARGE SCALE GENOMIC DNA]</scope>
    <source>
        <strain evidence="1 2">DSM 16392</strain>
    </source>
</reference>
<dbReference type="NCBIfam" id="TIGR03359">
    <property type="entry name" value="VI_chp_6"/>
    <property type="match status" value="1"/>
</dbReference>
<dbReference type="Pfam" id="PF05947">
    <property type="entry name" value="T6SS_TssF"/>
    <property type="match status" value="1"/>
</dbReference>
<keyword evidence="2" id="KW-1185">Reference proteome</keyword>
<dbReference type="InterPro" id="IPR010272">
    <property type="entry name" value="T6SS_TssF"/>
</dbReference>
<dbReference type="PANTHER" id="PTHR35370">
    <property type="entry name" value="CYTOPLASMIC PROTEIN-RELATED-RELATED"/>
    <property type="match status" value="1"/>
</dbReference>
<organism evidence="1 2">
    <name type="scientific">Pseudovibrio ascidiaceicola</name>
    <dbReference type="NCBI Taxonomy" id="285279"/>
    <lineage>
        <taxon>Bacteria</taxon>
        <taxon>Pseudomonadati</taxon>
        <taxon>Pseudomonadota</taxon>
        <taxon>Alphaproteobacteria</taxon>
        <taxon>Hyphomicrobiales</taxon>
        <taxon>Stappiaceae</taxon>
        <taxon>Pseudovibrio</taxon>
    </lineage>
</organism>
<dbReference type="PIRSF" id="PIRSF028304">
    <property type="entry name" value="UCP028304"/>
    <property type="match status" value="1"/>
</dbReference>
<proteinExistence type="predicted"/>